<evidence type="ECO:0000313" key="1">
    <source>
        <dbReference type="EMBL" id="QHS99388.1"/>
    </source>
</evidence>
<protein>
    <submittedName>
        <fullName evidence="1">Uncharacterized protein</fullName>
    </submittedName>
</protein>
<dbReference type="AlphaFoldDB" id="A0A6C0C6V1"/>
<reference evidence="1" key="1">
    <citation type="journal article" date="2020" name="Nature">
        <title>Giant virus diversity and host interactions through global metagenomics.</title>
        <authorList>
            <person name="Schulz F."/>
            <person name="Roux S."/>
            <person name="Paez-Espino D."/>
            <person name="Jungbluth S."/>
            <person name="Walsh D.A."/>
            <person name="Denef V.J."/>
            <person name="McMahon K.D."/>
            <person name="Konstantinidis K.T."/>
            <person name="Eloe-Fadrosh E.A."/>
            <person name="Kyrpides N.C."/>
            <person name="Woyke T."/>
        </authorList>
    </citation>
    <scope>NUCLEOTIDE SEQUENCE</scope>
    <source>
        <strain evidence="1">GVMAG-M-3300020185-33</strain>
    </source>
</reference>
<proteinExistence type="predicted"/>
<sequence>MNFWDNLPCELQNYIKAIVAAQMIESIWRGQHYRKRYALNIAKKYTDKEWNNLGFCPRWDCTDPKTATEIEYCMNYAMLCKNTKIWENFIQMIQQRLWENRYTEASRTQLYHRTEKAREKLQQRIEVTHCGGPHWATYWSPPRYWDVNGTLCDNEGIVWDAPGRYRPYLHPWC</sequence>
<name>A0A6C0C6V1_9ZZZZ</name>
<organism evidence="1">
    <name type="scientific">viral metagenome</name>
    <dbReference type="NCBI Taxonomy" id="1070528"/>
    <lineage>
        <taxon>unclassified sequences</taxon>
        <taxon>metagenomes</taxon>
        <taxon>organismal metagenomes</taxon>
    </lineage>
</organism>
<dbReference type="EMBL" id="MN739341">
    <property type="protein sequence ID" value="QHS99388.1"/>
    <property type="molecule type" value="Genomic_DNA"/>
</dbReference>
<accession>A0A6C0C6V1</accession>